<dbReference type="InterPro" id="IPR023213">
    <property type="entry name" value="CAT-like_dom_sf"/>
</dbReference>
<dbReference type="RefSeq" id="WP_182618850.1">
    <property type="nucleotide sequence ID" value="NZ_JACGWV010000002.1"/>
</dbReference>
<proteinExistence type="predicted"/>
<sequence length="515" mass="53689">MRVLSADLWEPAPGQILTWDVTPSAGSAPVPAVPTYNQRNHLLGAAAGEPSVWITAAFDVDGPVAPGALEAAFRDLVAAHPGLRVEAVRRPAPEDVALVRHDADGLRWRRHDGPVTRTVGDTREHLVERLVRRCAPFGYPAFLPAAISRPDRSTVVLGMDHLHTDAWSTTVVVDELAARYAERAGARLGGAARRGSAGTAAGQDGAEATAIVPDPSALGQPEVGPVLLDASDPGPHGPVPDPGPHGPAPGDAPGPAFVAPDDPRLAAWHGFLRERGWALPTFPLPLGVPEGERAPQRTVVRPLADAATADAVAARARAAGASTSAAVLVTLAGAVADLGGPGVLHTLLPVHTRADDAARRSVGWHTTTVPLRVDPGVGPAGAPARAWARPAHTARHDADTALAATAKALRAARELAAVPLEQVVGTLPSPLRFPRTDIFQVSYLDYRRLPGHAASAGRGAHHVSAATRADDLQVWVSRTDDGIAVRARMPRTPEAVTTVDAVLDRWSERLTGLAG</sequence>
<feature type="region of interest" description="Disordered" evidence="1">
    <location>
        <begin position="213"/>
        <end position="260"/>
    </location>
</feature>
<evidence type="ECO:0008006" key="4">
    <source>
        <dbReference type="Google" id="ProtNLM"/>
    </source>
</evidence>
<evidence type="ECO:0000313" key="3">
    <source>
        <dbReference type="Proteomes" id="UP000540568"/>
    </source>
</evidence>
<dbReference type="Proteomes" id="UP000540568">
    <property type="component" value="Unassembled WGS sequence"/>
</dbReference>
<organism evidence="2 3">
    <name type="scientific">Promicromonospora sukumoe</name>
    <dbReference type="NCBI Taxonomy" id="88382"/>
    <lineage>
        <taxon>Bacteria</taxon>
        <taxon>Bacillati</taxon>
        <taxon>Actinomycetota</taxon>
        <taxon>Actinomycetes</taxon>
        <taxon>Micrococcales</taxon>
        <taxon>Promicromonosporaceae</taxon>
        <taxon>Promicromonospora</taxon>
    </lineage>
</organism>
<feature type="compositionally biased region" description="Pro residues" evidence="1">
    <location>
        <begin position="235"/>
        <end position="252"/>
    </location>
</feature>
<accession>A0A7W3JB82</accession>
<dbReference type="AlphaFoldDB" id="A0A7W3JB82"/>
<comment type="caution">
    <text evidence="2">The sequence shown here is derived from an EMBL/GenBank/DDBJ whole genome shotgun (WGS) entry which is preliminary data.</text>
</comment>
<evidence type="ECO:0000313" key="2">
    <source>
        <dbReference type="EMBL" id="MBA8809584.1"/>
    </source>
</evidence>
<dbReference type="EMBL" id="JACGWV010000002">
    <property type="protein sequence ID" value="MBA8809584.1"/>
    <property type="molecule type" value="Genomic_DNA"/>
</dbReference>
<evidence type="ECO:0000256" key="1">
    <source>
        <dbReference type="SAM" id="MobiDB-lite"/>
    </source>
</evidence>
<protein>
    <recommendedName>
        <fullName evidence="4">Condensation domain-containing protein</fullName>
    </recommendedName>
</protein>
<reference evidence="2 3" key="1">
    <citation type="submission" date="2020-07" db="EMBL/GenBank/DDBJ databases">
        <title>Sequencing the genomes of 1000 actinobacteria strains.</title>
        <authorList>
            <person name="Klenk H.-P."/>
        </authorList>
    </citation>
    <scope>NUCLEOTIDE SEQUENCE [LARGE SCALE GENOMIC DNA]</scope>
    <source>
        <strain evidence="2 3">DSM 44121</strain>
    </source>
</reference>
<dbReference type="Gene3D" id="3.30.559.30">
    <property type="entry name" value="Nonribosomal peptide synthetase, condensation domain"/>
    <property type="match status" value="1"/>
</dbReference>
<gene>
    <name evidence="2" type="ORF">FHX71_003560</name>
</gene>
<name>A0A7W3JB82_9MICO</name>
<keyword evidence="3" id="KW-1185">Reference proteome</keyword>
<dbReference type="Gene3D" id="3.30.559.10">
    <property type="entry name" value="Chloramphenicol acetyltransferase-like domain"/>
    <property type="match status" value="1"/>
</dbReference>
<dbReference type="SUPFAM" id="SSF52777">
    <property type="entry name" value="CoA-dependent acyltransferases"/>
    <property type="match status" value="2"/>
</dbReference>